<name>A0A3D8R349_9HELO</name>
<feature type="transmembrane region" description="Helical" evidence="6">
    <location>
        <begin position="50"/>
        <end position="68"/>
    </location>
</feature>
<feature type="transmembrane region" description="Helical" evidence="6">
    <location>
        <begin position="159"/>
        <end position="183"/>
    </location>
</feature>
<dbReference type="OrthoDB" id="3358017at2759"/>
<proteinExistence type="predicted"/>
<dbReference type="InterPro" id="IPR007568">
    <property type="entry name" value="RTA1"/>
</dbReference>
<dbReference type="GO" id="GO:0016020">
    <property type="term" value="C:membrane"/>
    <property type="evidence" value="ECO:0007669"/>
    <property type="project" value="UniProtKB-SubCell"/>
</dbReference>
<feature type="compositionally biased region" description="Basic and acidic residues" evidence="5">
    <location>
        <begin position="282"/>
        <end position="291"/>
    </location>
</feature>
<evidence type="ECO:0000256" key="3">
    <source>
        <dbReference type="ARBA" id="ARBA00022989"/>
    </source>
</evidence>
<feature type="transmembrane region" description="Helical" evidence="6">
    <location>
        <begin position="203"/>
        <end position="224"/>
    </location>
</feature>
<organism evidence="7 8">
    <name type="scientific">Coleophoma crateriformis</name>
    <dbReference type="NCBI Taxonomy" id="565419"/>
    <lineage>
        <taxon>Eukaryota</taxon>
        <taxon>Fungi</taxon>
        <taxon>Dikarya</taxon>
        <taxon>Ascomycota</taxon>
        <taxon>Pezizomycotina</taxon>
        <taxon>Leotiomycetes</taxon>
        <taxon>Helotiales</taxon>
        <taxon>Dermateaceae</taxon>
        <taxon>Coleophoma</taxon>
    </lineage>
</organism>
<evidence type="ECO:0000256" key="1">
    <source>
        <dbReference type="ARBA" id="ARBA00004141"/>
    </source>
</evidence>
<sequence>MTTTTHPDINDPNAFVFYRYTPSIPAAIMFIILFLASTGMHMFQAYRKRTFYFIPLIIGGFFEWIGYVGRAMGHSDPWKLGPYIMQELLTLLAPALFAASIYMVLGRMITFVEGEHLAPIRVSRLTKIFVAGDVFSFLVQSAGGGLMASAGSMNMGKNLVVAGLCIQIVFFGFFVFSSLLFHVRINRSPTVASEAVSWKKYTYALYASSILILIRSIFRVALFADGNDSVLARNEAFVYIFDALFMLAVLVIFNVVHPGQIIGRKKNRDAEEVQSQSSTNTTREEITLESK</sequence>
<evidence type="ECO:0000256" key="5">
    <source>
        <dbReference type="SAM" id="MobiDB-lite"/>
    </source>
</evidence>
<evidence type="ECO:0000313" key="8">
    <source>
        <dbReference type="Proteomes" id="UP000256328"/>
    </source>
</evidence>
<comment type="caution">
    <text evidence="7">The sequence shown here is derived from an EMBL/GenBank/DDBJ whole genome shotgun (WGS) entry which is preliminary data.</text>
</comment>
<keyword evidence="3 6" id="KW-1133">Transmembrane helix</keyword>
<feature type="transmembrane region" description="Helical" evidence="6">
    <location>
        <begin position="125"/>
        <end position="147"/>
    </location>
</feature>
<dbReference type="Proteomes" id="UP000256328">
    <property type="component" value="Unassembled WGS sequence"/>
</dbReference>
<feature type="transmembrane region" description="Helical" evidence="6">
    <location>
        <begin position="88"/>
        <end position="105"/>
    </location>
</feature>
<dbReference type="PANTHER" id="PTHR31465:SF1">
    <property type="entry name" value="PROTEIN RTA1-RELATED"/>
    <property type="match status" value="1"/>
</dbReference>
<evidence type="ECO:0000256" key="4">
    <source>
        <dbReference type="ARBA" id="ARBA00023136"/>
    </source>
</evidence>
<evidence type="ECO:0000256" key="2">
    <source>
        <dbReference type="ARBA" id="ARBA00022692"/>
    </source>
</evidence>
<protein>
    <submittedName>
        <fullName evidence="7">RTA-like protein</fullName>
    </submittedName>
</protein>
<dbReference type="Pfam" id="PF04479">
    <property type="entry name" value="RTA1"/>
    <property type="match status" value="1"/>
</dbReference>
<reference evidence="7 8" key="1">
    <citation type="journal article" date="2018" name="IMA Fungus">
        <title>IMA Genome-F 9: Draft genome sequence of Annulohypoxylon stygium, Aspergillus mulundensis, Berkeleyomyces basicola (syn. Thielaviopsis basicola), Ceratocystis smalleyi, two Cercospora beticola strains, Coleophoma cylindrospora, Fusarium fracticaudum, Phialophora cf. hyalina, and Morchella septimelata.</title>
        <authorList>
            <person name="Wingfield B.D."/>
            <person name="Bills G.F."/>
            <person name="Dong Y."/>
            <person name="Huang W."/>
            <person name="Nel W.J."/>
            <person name="Swalarsk-Parry B.S."/>
            <person name="Vaghefi N."/>
            <person name="Wilken P.M."/>
            <person name="An Z."/>
            <person name="de Beer Z.W."/>
            <person name="De Vos L."/>
            <person name="Chen L."/>
            <person name="Duong T.A."/>
            <person name="Gao Y."/>
            <person name="Hammerbacher A."/>
            <person name="Kikkert J.R."/>
            <person name="Li Y."/>
            <person name="Li H."/>
            <person name="Li K."/>
            <person name="Li Q."/>
            <person name="Liu X."/>
            <person name="Ma X."/>
            <person name="Naidoo K."/>
            <person name="Pethybridge S.J."/>
            <person name="Sun J."/>
            <person name="Steenkamp E.T."/>
            <person name="van der Nest M.A."/>
            <person name="van Wyk S."/>
            <person name="Wingfield M.J."/>
            <person name="Xiong C."/>
            <person name="Yue Q."/>
            <person name="Zhang X."/>
        </authorList>
    </citation>
    <scope>NUCLEOTIDE SEQUENCE [LARGE SCALE GENOMIC DNA]</scope>
    <source>
        <strain evidence="7 8">BP5796</strain>
    </source>
</reference>
<keyword evidence="4 6" id="KW-0472">Membrane</keyword>
<feature type="region of interest" description="Disordered" evidence="5">
    <location>
        <begin position="272"/>
        <end position="291"/>
    </location>
</feature>
<dbReference type="EMBL" id="PDLN01000013">
    <property type="protein sequence ID" value="RDW68388.1"/>
    <property type="molecule type" value="Genomic_DNA"/>
</dbReference>
<accession>A0A3D8R349</accession>
<evidence type="ECO:0000313" key="7">
    <source>
        <dbReference type="EMBL" id="RDW68388.1"/>
    </source>
</evidence>
<keyword evidence="2 6" id="KW-0812">Transmembrane</keyword>
<dbReference type="PANTHER" id="PTHR31465">
    <property type="entry name" value="PROTEIN RTA1-RELATED"/>
    <property type="match status" value="1"/>
</dbReference>
<comment type="subcellular location">
    <subcellularLocation>
        <location evidence="1">Membrane</location>
        <topology evidence="1">Multi-pass membrane protein</topology>
    </subcellularLocation>
</comment>
<gene>
    <name evidence="7" type="ORF">BP5796_09045</name>
</gene>
<evidence type="ECO:0000256" key="6">
    <source>
        <dbReference type="SAM" id="Phobius"/>
    </source>
</evidence>
<dbReference type="AlphaFoldDB" id="A0A3D8R349"/>
<feature type="transmembrane region" description="Helical" evidence="6">
    <location>
        <begin position="236"/>
        <end position="256"/>
    </location>
</feature>
<keyword evidence="8" id="KW-1185">Reference proteome</keyword>
<feature type="transmembrane region" description="Helical" evidence="6">
    <location>
        <begin position="20"/>
        <end position="38"/>
    </location>
</feature>